<dbReference type="GO" id="GO:0009408">
    <property type="term" value="P:response to heat"/>
    <property type="evidence" value="ECO:0007669"/>
    <property type="project" value="InterPro"/>
</dbReference>
<keyword evidence="5 13" id="KW-0479">Metal-binding</keyword>
<keyword evidence="18" id="KW-1185">Reference proteome</keyword>
<evidence type="ECO:0000259" key="15">
    <source>
        <dbReference type="PROSITE" id="PS50076"/>
    </source>
</evidence>
<dbReference type="InterPro" id="IPR018253">
    <property type="entry name" value="DnaJ_domain_CS"/>
</dbReference>
<dbReference type="GO" id="GO:0051082">
    <property type="term" value="F:unfolded protein binding"/>
    <property type="evidence" value="ECO:0007669"/>
    <property type="project" value="UniProtKB-UniRule"/>
</dbReference>
<comment type="subcellular location">
    <subcellularLocation>
        <location evidence="1 13">Cytoplasm</location>
    </subcellularLocation>
</comment>
<protein>
    <recommendedName>
        <fullName evidence="12 13">Chaperone protein DnaJ</fullName>
    </recommendedName>
</protein>
<dbReference type="Gene3D" id="2.60.260.20">
    <property type="entry name" value="Urease metallochaperone UreE, N-terminal domain"/>
    <property type="match status" value="2"/>
</dbReference>
<keyword evidence="8 13" id="KW-0862">Zinc</keyword>
<feature type="repeat" description="CXXCXGXG motif" evidence="13">
    <location>
        <begin position="179"/>
        <end position="186"/>
    </location>
</feature>
<organism evidence="17 18">
    <name type="scientific">Polynucleobacter duraquae</name>
    <dbReference type="NCBI Taxonomy" id="1835254"/>
    <lineage>
        <taxon>Bacteria</taxon>
        <taxon>Pseudomonadati</taxon>
        <taxon>Pseudomonadota</taxon>
        <taxon>Betaproteobacteria</taxon>
        <taxon>Burkholderiales</taxon>
        <taxon>Burkholderiaceae</taxon>
        <taxon>Polynucleobacter</taxon>
    </lineage>
</organism>
<dbReference type="FunFam" id="2.10.230.10:FF:000002">
    <property type="entry name" value="Molecular chaperone DnaJ"/>
    <property type="match status" value="1"/>
</dbReference>
<dbReference type="PRINTS" id="PR00625">
    <property type="entry name" value="JDOMAIN"/>
</dbReference>
<keyword evidence="6 13" id="KW-0677">Repeat</keyword>
<feature type="binding site" evidence="13">
    <location>
        <position position="201"/>
    </location>
    <ligand>
        <name>Zn(2+)</name>
        <dbReference type="ChEBI" id="CHEBI:29105"/>
        <label>2</label>
    </ligand>
</feature>
<comment type="cofactor">
    <cofactor evidence="13">
        <name>Zn(2+)</name>
        <dbReference type="ChEBI" id="CHEBI:29105"/>
    </cofactor>
    <text evidence="13">Binds 2 Zn(2+) ions per monomer.</text>
</comment>
<dbReference type="SMART" id="SM00271">
    <property type="entry name" value="DnaJ"/>
    <property type="match status" value="1"/>
</dbReference>
<feature type="domain" description="CR-type" evidence="16">
    <location>
        <begin position="149"/>
        <end position="227"/>
    </location>
</feature>
<keyword evidence="7 13" id="KW-0863">Zinc-finger</keyword>
<dbReference type="SUPFAM" id="SSF46565">
    <property type="entry name" value="Chaperone J-domain"/>
    <property type="match status" value="1"/>
</dbReference>
<keyword evidence="3 13" id="KW-0963">Cytoplasm</keyword>
<evidence type="ECO:0000256" key="10">
    <source>
        <dbReference type="ARBA" id="ARBA00023186"/>
    </source>
</evidence>
<feature type="binding site" evidence="13">
    <location>
        <position position="182"/>
    </location>
    <ligand>
        <name>Zn(2+)</name>
        <dbReference type="ChEBI" id="CHEBI:29105"/>
        <label>2</label>
    </ligand>
</feature>
<feature type="binding site" evidence="13">
    <location>
        <position position="204"/>
    </location>
    <ligand>
        <name>Zn(2+)</name>
        <dbReference type="ChEBI" id="CHEBI:29105"/>
        <label>2</label>
    </ligand>
</feature>
<dbReference type="PROSITE" id="PS51188">
    <property type="entry name" value="ZF_CR"/>
    <property type="match status" value="1"/>
</dbReference>
<dbReference type="Pfam" id="PF00684">
    <property type="entry name" value="DnaJ_CXXCXGXG"/>
    <property type="match status" value="1"/>
</dbReference>
<dbReference type="InterPro" id="IPR036410">
    <property type="entry name" value="HSP_DnaJ_Cys-rich_dom_sf"/>
</dbReference>
<evidence type="ECO:0000259" key="16">
    <source>
        <dbReference type="PROSITE" id="PS51188"/>
    </source>
</evidence>
<feature type="binding site" evidence="13">
    <location>
        <position position="179"/>
    </location>
    <ligand>
        <name>Zn(2+)</name>
        <dbReference type="ChEBI" id="CHEBI:29105"/>
        <label>2</label>
    </ligand>
</feature>
<evidence type="ECO:0000256" key="12">
    <source>
        <dbReference type="ARBA" id="ARBA00067609"/>
    </source>
</evidence>
<dbReference type="InterPro" id="IPR036869">
    <property type="entry name" value="J_dom_sf"/>
</dbReference>
<evidence type="ECO:0000313" key="17">
    <source>
        <dbReference type="EMBL" id="AKD26086.1"/>
    </source>
</evidence>
<dbReference type="NCBIfam" id="TIGR02349">
    <property type="entry name" value="DnaJ_bact"/>
    <property type="match status" value="1"/>
</dbReference>
<feature type="binding site" evidence="13">
    <location>
        <position position="215"/>
    </location>
    <ligand>
        <name>Zn(2+)</name>
        <dbReference type="ChEBI" id="CHEBI:29105"/>
        <label>1</label>
    </ligand>
</feature>
<sequence>MPTCVIQVVERNFVSTSKRDYYEVLGVAKGASDEELKKAYRKMAMKHHPDRNPDSKTAEAQFKEVKEAYETLTDPNKRAAYDQYGHAGVDQSGGFGGGGFGGGGFADAFGDIFGDIFGQGGGRQSGPQVYKGADLRYNMEITLEQAAEGYTTQIRVPSWSNCKPCHGTGAEPGSKAERCTTCAGHGQVRVQQGFFSMQQTCPKCRGTGEYIPKPCKTCHGSGKHKEQKTLEIKIPAGIDDGMRVRSVGNGEPGVNGGPSGDLYVEVRVKPHKVFERDGSDLHVQMPISFATATIGGDIEVPTLSGRVEFPIPEGTQTGKTFRLRNKGIKGLRSTIVGDLFVHVAVETPVKLTDEQKKLLQKFDDSLKSGGDKHNPHQKGWFDGVKSFFS</sequence>
<keyword evidence="4 13" id="KW-0235">DNA replication</keyword>
<dbReference type="GO" id="GO:0042026">
    <property type="term" value="P:protein refolding"/>
    <property type="evidence" value="ECO:0007669"/>
    <property type="project" value="TreeGrafter"/>
</dbReference>
<dbReference type="GO" id="GO:0005737">
    <property type="term" value="C:cytoplasm"/>
    <property type="evidence" value="ECO:0007669"/>
    <property type="project" value="UniProtKB-SubCell"/>
</dbReference>
<dbReference type="SUPFAM" id="SSF57938">
    <property type="entry name" value="DnaJ/Hsp40 cysteine-rich domain"/>
    <property type="match status" value="1"/>
</dbReference>
<dbReference type="PROSITE" id="PS00636">
    <property type="entry name" value="DNAJ_1"/>
    <property type="match status" value="1"/>
</dbReference>
<comment type="similarity">
    <text evidence="11 13">Belongs to the DnaJ family.</text>
</comment>
<keyword evidence="9 13" id="KW-0346">Stress response</keyword>
<name>A0A0E3ZN16_9BURK</name>
<dbReference type="STRING" id="1835254.CL55_00017530"/>
<evidence type="ECO:0000256" key="3">
    <source>
        <dbReference type="ARBA" id="ARBA00022490"/>
    </source>
</evidence>
<gene>
    <name evidence="13" type="primary">dnaJ</name>
    <name evidence="17" type="ORF">CL55_00017530</name>
</gene>
<dbReference type="InterPro" id="IPR001623">
    <property type="entry name" value="DnaJ_domain"/>
</dbReference>
<evidence type="ECO:0000256" key="14">
    <source>
        <dbReference type="PROSITE-ProRule" id="PRU00546"/>
    </source>
</evidence>
<evidence type="ECO:0000256" key="4">
    <source>
        <dbReference type="ARBA" id="ARBA00022705"/>
    </source>
</evidence>
<dbReference type="GO" id="GO:0005524">
    <property type="term" value="F:ATP binding"/>
    <property type="evidence" value="ECO:0007669"/>
    <property type="project" value="InterPro"/>
</dbReference>
<proteinExistence type="inferred from homology"/>
<dbReference type="Gene3D" id="2.10.230.10">
    <property type="entry name" value="Heat shock protein DnaJ, cysteine-rich domain"/>
    <property type="match status" value="1"/>
</dbReference>
<evidence type="ECO:0000256" key="6">
    <source>
        <dbReference type="ARBA" id="ARBA00022737"/>
    </source>
</evidence>
<dbReference type="GO" id="GO:0031072">
    <property type="term" value="F:heat shock protein binding"/>
    <property type="evidence" value="ECO:0007669"/>
    <property type="project" value="InterPro"/>
</dbReference>
<evidence type="ECO:0000256" key="8">
    <source>
        <dbReference type="ARBA" id="ARBA00022833"/>
    </source>
</evidence>
<dbReference type="AlphaFoldDB" id="A0A0E3ZN16"/>
<dbReference type="Pfam" id="PF01556">
    <property type="entry name" value="DnaJ_C"/>
    <property type="match status" value="1"/>
</dbReference>
<feature type="binding site" evidence="13">
    <location>
        <position position="165"/>
    </location>
    <ligand>
        <name>Zn(2+)</name>
        <dbReference type="ChEBI" id="CHEBI:29105"/>
        <label>1</label>
    </ligand>
</feature>
<comment type="domain">
    <text evidence="13">The J domain is necessary and sufficient to stimulate DnaK ATPase activity. Zinc center 1 plays an important role in the autonomous, DnaK-independent chaperone activity of DnaJ. Zinc center 2 is essential for interaction with DnaK and for DnaJ activity.</text>
</comment>
<comment type="function">
    <text evidence="13">Participates actively in the response to hyperosmotic and heat shock by preventing the aggregation of stress-denatured proteins and by disaggregating proteins, also in an autonomous, DnaK-independent fashion. Unfolded proteins bind initially to DnaJ; upon interaction with the DnaJ-bound protein, DnaK hydrolyzes its bound ATP, resulting in the formation of a stable complex. GrpE releases ADP from DnaK; ATP binding to DnaK triggers the release of the substrate protein, thus completing the reaction cycle. Several rounds of ATP-dependent interactions between DnaJ, DnaK and GrpE are required for fully efficient folding. Also involved, together with DnaK and GrpE, in the DNA replication of plasmids through activation of initiation proteins.</text>
</comment>
<dbReference type="Proteomes" id="UP000061135">
    <property type="component" value="Chromosome"/>
</dbReference>
<feature type="binding site" evidence="13">
    <location>
        <position position="162"/>
    </location>
    <ligand>
        <name>Zn(2+)</name>
        <dbReference type="ChEBI" id="CHEBI:29105"/>
        <label>1</label>
    </ligand>
</feature>
<feature type="repeat" description="CXXCXGXG motif" evidence="13">
    <location>
        <begin position="201"/>
        <end position="208"/>
    </location>
</feature>
<feature type="repeat" description="CXXCXGXG motif" evidence="13">
    <location>
        <begin position="215"/>
        <end position="222"/>
    </location>
</feature>
<dbReference type="InterPro" id="IPR012724">
    <property type="entry name" value="DnaJ"/>
</dbReference>
<evidence type="ECO:0000256" key="2">
    <source>
        <dbReference type="ARBA" id="ARBA00011738"/>
    </source>
</evidence>
<dbReference type="EMBL" id="CP007501">
    <property type="protein sequence ID" value="AKD26086.1"/>
    <property type="molecule type" value="Genomic_DNA"/>
</dbReference>
<feature type="repeat" description="CXXCXGXG motif" evidence="13">
    <location>
        <begin position="162"/>
        <end position="169"/>
    </location>
</feature>
<dbReference type="Pfam" id="PF00226">
    <property type="entry name" value="DnaJ"/>
    <property type="match status" value="1"/>
</dbReference>
<keyword evidence="10 13" id="KW-0143">Chaperone</keyword>
<feature type="binding site" evidence="13">
    <location>
        <position position="218"/>
    </location>
    <ligand>
        <name>Zn(2+)</name>
        <dbReference type="ChEBI" id="CHEBI:29105"/>
        <label>1</label>
    </ligand>
</feature>
<dbReference type="CDD" id="cd10747">
    <property type="entry name" value="DnaJ_C"/>
    <property type="match status" value="1"/>
</dbReference>
<reference evidence="17 18" key="1">
    <citation type="submission" date="2014-03" db="EMBL/GenBank/DDBJ databases">
        <title>Genome of Polynucleobacter strain MWH-MoK4.</title>
        <authorList>
            <person name="Hahn M.W."/>
        </authorList>
    </citation>
    <scope>NUCLEOTIDE SEQUENCE [LARGE SCALE GENOMIC DNA]</scope>
    <source>
        <strain evidence="17 18">MWH-MoK4</strain>
    </source>
</reference>
<dbReference type="HAMAP" id="MF_01152">
    <property type="entry name" value="DnaJ"/>
    <property type="match status" value="1"/>
</dbReference>
<accession>A0A0E3ZN16</accession>
<dbReference type="FunFam" id="2.60.260.20:FF:000004">
    <property type="entry name" value="Molecular chaperone DnaJ"/>
    <property type="match status" value="1"/>
</dbReference>
<feature type="zinc finger region" description="CR-type" evidence="14">
    <location>
        <begin position="149"/>
        <end position="227"/>
    </location>
</feature>
<dbReference type="GO" id="GO:0008270">
    <property type="term" value="F:zinc ion binding"/>
    <property type="evidence" value="ECO:0007669"/>
    <property type="project" value="UniProtKB-UniRule"/>
</dbReference>
<evidence type="ECO:0000313" key="18">
    <source>
        <dbReference type="Proteomes" id="UP000061135"/>
    </source>
</evidence>
<evidence type="ECO:0000256" key="5">
    <source>
        <dbReference type="ARBA" id="ARBA00022723"/>
    </source>
</evidence>
<dbReference type="InterPro" id="IPR002939">
    <property type="entry name" value="DnaJ_C"/>
</dbReference>
<dbReference type="NCBIfam" id="NF008035">
    <property type="entry name" value="PRK10767.1"/>
    <property type="match status" value="1"/>
</dbReference>
<dbReference type="CDD" id="cd06257">
    <property type="entry name" value="DnaJ"/>
    <property type="match status" value="1"/>
</dbReference>
<evidence type="ECO:0000256" key="9">
    <source>
        <dbReference type="ARBA" id="ARBA00023016"/>
    </source>
</evidence>
<evidence type="ECO:0000256" key="11">
    <source>
        <dbReference type="ARBA" id="ARBA00061004"/>
    </source>
</evidence>
<dbReference type="InterPro" id="IPR008971">
    <property type="entry name" value="HSP40/DnaJ_pept-bd"/>
</dbReference>
<dbReference type="PANTHER" id="PTHR43096:SF48">
    <property type="entry name" value="CHAPERONE PROTEIN DNAJ"/>
    <property type="match status" value="1"/>
</dbReference>
<evidence type="ECO:0000256" key="1">
    <source>
        <dbReference type="ARBA" id="ARBA00004496"/>
    </source>
</evidence>
<dbReference type="GO" id="GO:0006260">
    <property type="term" value="P:DNA replication"/>
    <property type="evidence" value="ECO:0007669"/>
    <property type="project" value="UniProtKB-KW"/>
</dbReference>
<evidence type="ECO:0000256" key="7">
    <source>
        <dbReference type="ARBA" id="ARBA00022771"/>
    </source>
</evidence>
<dbReference type="SUPFAM" id="SSF49493">
    <property type="entry name" value="HSP40/DnaJ peptide-binding domain"/>
    <property type="match status" value="2"/>
</dbReference>
<feature type="domain" description="J" evidence="15">
    <location>
        <begin position="20"/>
        <end position="85"/>
    </location>
</feature>
<comment type="subunit">
    <text evidence="2 13">Homodimer.</text>
</comment>
<dbReference type="Gene3D" id="1.10.287.110">
    <property type="entry name" value="DnaJ domain"/>
    <property type="match status" value="1"/>
</dbReference>
<dbReference type="PANTHER" id="PTHR43096">
    <property type="entry name" value="DNAJ HOMOLOG 1, MITOCHONDRIAL-RELATED"/>
    <property type="match status" value="1"/>
</dbReference>
<dbReference type="PROSITE" id="PS50076">
    <property type="entry name" value="DNAJ_2"/>
    <property type="match status" value="1"/>
</dbReference>
<dbReference type="HOGENOM" id="CLU_017633_0_7_4"/>
<dbReference type="KEGG" id="pdq:CL55_00017530"/>
<dbReference type="PATRIC" id="fig|576611.7.peg.1781"/>
<dbReference type="InterPro" id="IPR001305">
    <property type="entry name" value="HSP_DnaJ_Cys-rich_dom"/>
</dbReference>
<evidence type="ECO:0000256" key="13">
    <source>
        <dbReference type="HAMAP-Rule" id="MF_01152"/>
    </source>
</evidence>
<dbReference type="FunFam" id="1.10.287.110:FF:000031">
    <property type="entry name" value="Molecular chaperone DnaJ"/>
    <property type="match status" value="1"/>
</dbReference>